<evidence type="ECO:0008006" key="2">
    <source>
        <dbReference type="Google" id="ProtNLM"/>
    </source>
</evidence>
<dbReference type="EMBL" id="CAADFT010000067">
    <property type="protein sequence ID" value="VFK46626.1"/>
    <property type="molecule type" value="Genomic_DNA"/>
</dbReference>
<protein>
    <recommendedName>
        <fullName evidence="2">ASCH domain-containing protein</fullName>
    </recommendedName>
</protein>
<gene>
    <name evidence="1" type="ORF">BECKTC1821E_GA0114239_106722</name>
</gene>
<dbReference type="AlphaFoldDB" id="A0A450YYM8"/>
<accession>A0A450YYM8</accession>
<sequence length="115" mass="13517">MRKIRFDLTPDRILDKTKTVTRRKDWKNLKPGAELIAVNKKKGSGKTIDLARIRVIGVHREPLDAITEEDVRKEGFPDWTTGEFISFCEKNLEMRAKDTITRIEFEYMTFETIRT</sequence>
<name>A0A450YYM8_9GAMM</name>
<reference evidence="1" key="1">
    <citation type="submission" date="2019-02" db="EMBL/GenBank/DDBJ databases">
        <authorList>
            <person name="Gruber-Vodicka R. H."/>
            <person name="Seah K. B. B."/>
        </authorList>
    </citation>
    <scope>NUCLEOTIDE SEQUENCE</scope>
    <source>
        <strain evidence="1">BECK_BZ125</strain>
    </source>
</reference>
<organism evidence="1">
    <name type="scientific">Candidatus Kentrum sp. TC</name>
    <dbReference type="NCBI Taxonomy" id="2126339"/>
    <lineage>
        <taxon>Bacteria</taxon>
        <taxon>Pseudomonadati</taxon>
        <taxon>Pseudomonadota</taxon>
        <taxon>Gammaproteobacteria</taxon>
        <taxon>Candidatus Kentrum</taxon>
    </lineage>
</organism>
<dbReference type="InterPro" id="IPR015947">
    <property type="entry name" value="PUA-like_sf"/>
</dbReference>
<dbReference type="SUPFAM" id="SSF88697">
    <property type="entry name" value="PUA domain-like"/>
    <property type="match status" value="1"/>
</dbReference>
<evidence type="ECO:0000313" key="1">
    <source>
        <dbReference type="EMBL" id="VFK46626.1"/>
    </source>
</evidence>
<proteinExistence type="predicted"/>